<organism evidence="1 2">
    <name type="scientific">Sorangium cellulosum</name>
    <name type="common">Polyangium cellulosum</name>
    <dbReference type="NCBI Taxonomy" id="56"/>
    <lineage>
        <taxon>Bacteria</taxon>
        <taxon>Pseudomonadati</taxon>
        <taxon>Myxococcota</taxon>
        <taxon>Polyangia</taxon>
        <taxon>Polyangiales</taxon>
        <taxon>Polyangiaceae</taxon>
        <taxon>Sorangium</taxon>
    </lineage>
</organism>
<protein>
    <submittedName>
        <fullName evidence="1">Uncharacterized protein</fullName>
    </submittedName>
</protein>
<gene>
    <name evidence="1" type="ORF">SOCE836_079920</name>
</gene>
<dbReference type="AlphaFoldDB" id="A0A4P2R1I3"/>
<dbReference type="Proteomes" id="UP000295497">
    <property type="component" value="Chromosome"/>
</dbReference>
<name>A0A4P2R1I3_SORCE</name>
<accession>A0A4P2R1I3</accession>
<evidence type="ECO:0000313" key="1">
    <source>
        <dbReference type="EMBL" id="AUX35793.1"/>
    </source>
</evidence>
<evidence type="ECO:0000313" key="2">
    <source>
        <dbReference type="Proteomes" id="UP000295497"/>
    </source>
</evidence>
<proteinExistence type="predicted"/>
<dbReference type="EMBL" id="CP012672">
    <property type="protein sequence ID" value="AUX35793.1"/>
    <property type="molecule type" value="Genomic_DNA"/>
</dbReference>
<reference evidence="1 2" key="1">
    <citation type="submission" date="2015-09" db="EMBL/GenBank/DDBJ databases">
        <title>Sorangium comparison.</title>
        <authorList>
            <person name="Zaburannyi N."/>
            <person name="Bunk B."/>
            <person name="Overmann J."/>
            <person name="Mueller R."/>
        </authorList>
    </citation>
    <scope>NUCLEOTIDE SEQUENCE [LARGE SCALE GENOMIC DNA]</scope>
    <source>
        <strain evidence="1 2">So ce836</strain>
    </source>
</reference>
<sequence>MNRWADCEEEGRKRLFTILDAMGGKDTAARAAHAVLAWAAQTYELARRTGAKG</sequence>